<reference evidence="1 2" key="1">
    <citation type="submission" date="2019-06" db="EMBL/GenBank/DDBJ databases">
        <title>Complete genome sequence of Ensifer mexicanus ITTG R7 isolated from nodules of Acacia angustissima (Mill.) Kuntze.</title>
        <authorList>
            <person name="Rincon-Rosales R."/>
            <person name="Rogel M.A."/>
            <person name="Guerrero G."/>
            <person name="Rincon-Molina C.I."/>
            <person name="Lopez-Lopez A."/>
            <person name="Martinez-Romero E."/>
        </authorList>
    </citation>
    <scope>NUCLEOTIDE SEQUENCE [LARGE SCALE GENOMIC DNA]</scope>
    <source>
        <strain evidence="1 2">ITTG R7</strain>
    </source>
</reference>
<evidence type="ECO:0000313" key="2">
    <source>
        <dbReference type="Proteomes" id="UP000510721"/>
    </source>
</evidence>
<dbReference type="EMBL" id="CP041238">
    <property type="protein sequence ID" value="QLL63472.1"/>
    <property type="molecule type" value="Genomic_DNA"/>
</dbReference>
<dbReference type="Proteomes" id="UP000510721">
    <property type="component" value="Chromosome"/>
</dbReference>
<organism evidence="1 2">
    <name type="scientific">Sinorhizobium mexicanum</name>
    <dbReference type="NCBI Taxonomy" id="375549"/>
    <lineage>
        <taxon>Bacteria</taxon>
        <taxon>Pseudomonadati</taxon>
        <taxon>Pseudomonadota</taxon>
        <taxon>Alphaproteobacteria</taxon>
        <taxon>Hyphomicrobiales</taxon>
        <taxon>Rhizobiaceae</taxon>
        <taxon>Sinorhizobium/Ensifer group</taxon>
        <taxon>Sinorhizobium</taxon>
    </lineage>
</organism>
<name>A0A859QEU9_9HYPH</name>
<dbReference type="AlphaFoldDB" id="A0A859QEU9"/>
<sequence length="223" mass="24948">MIVVIQCAARKRADAGHLRTRDGRRVCFVAEPKAAPAVDGVLFARPDDIADGGKTWRDELLAYNRSSGGNPLGLLAAFELYQNEVYRKLAAKVGPEKLLILSAGWGLIGASFLTPYYDITFTSQAENYKRRRRTDRYHDLSMLPSDTEEPIVFFGGKDYLPLFERLTNDVRAPRTVFFNSANAPQIRGGRAIRFPTTKRTNWHYECVDAFLASALDREIGSAA</sequence>
<gene>
    <name evidence="1" type="ORF">FKV68_19505</name>
</gene>
<accession>A0A859QEU9</accession>
<evidence type="ECO:0000313" key="1">
    <source>
        <dbReference type="EMBL" id="QLL63472.1"/>
    </source>
</evidence>
<proteinExistence type="predicted"/>
<dbReference type="KEGG" id="emx:FKV68_19505"/>
<dbReference type="RefSeq" id="WP_180939354.1">
    <property type="nucleotide sequence ID" value="NZ_CP041238.1"/>
</dbReference>
<protein>
    <submittedName>
        <fullName evidence="1">Uncharacterized protein</fullName>
    </submittedName>
</protein>
<keyword evidence="2" id="KW-1185">Reference proteome</keyword>